<keyword evidence="3" id="KW-1185">Reference proteome</keyword>
<dbReference type="InterPro" id="IPR005358">
    <property type="entry name" value="Puta_zinc/iron-chelating_dom"/>
</dbReference>
<sequence>MTEEKPKQKFTFNCTKCGKCCAERGPVPLVMDDLTLWARSNVVANMMPHLKFIKTPFGTIDLVLGRQDKDPMAFMKPKSENEAEEPVDLSCPMYNQTEKTCLVYENRPMSCRTYPLEYDGEKFMVVDAENCEGIGNGETSKEDRKAMRDLAKEMNIKLTEMRVAMPVLAQAMQPFVISQLMEAQQEYMKQMEKMSPEERAKYEEQMKAQMEGK</sequence>
<dbReference type="EMBL" id="CP104013">
    <property type="protein sequence ID" value="UYP46548.1"/>
    <property type="molecule type" value="Genomic_DNA"/>
</dbReference>
<gene>
    <name evidence="2" type="ORF">NEF87_002833</name>
</gene>
<protein>
    <recommendedName>
        <fullName evidence="4">YkgJ family cysteine cluster protein</fullName>
    </recommendedName>
</protein>
<name>A0ABY6HT71_9ARCH</name>
<accession>A0ABY6HT71</accession>
<reference evidence="2" key="1">
    <citation type="submission" date="2022-09" db="EMBL/GenBank/DDBJ databases">
        <title>Actin cytoskeleton and complex cell architecture in an #Asgard archaeon.</title>
        <authorList>
            <person name="Ponce Toledo R.I."/>
            <person name="Schleper C."/>
            <person name="Rodrigues Oliveira T."/>
            <person name="Wollweber F."/>
            <person name="Xu J."/>
            <person name="Rittmann S."/>
            <person name="Klingl A."/>
            <person name="Pilhofer M."/>
        </authorList>
    </citation>
    <scope>NUCLEOTIDE SEQUENCE</scope>
    <source>
        <strain evidence="2">B-35</strain>
    </source>
</reference>
<proteinExistence type="predicted"/>
<evidence type="ECO:0000313" key="3">
    <source>
        <dbReference type="Proteomes" id="UP001208689"/>
    </source>
</evidence>
<dbReference type="Proteomes" id="UP001208689">
    <property type="component" value="Chromosome"/>
</dbReference>
<evidence type="ECO:0008006" key="4">
    <source>
        <dbReference type="Google" id="ProtNLM"/>
    </source>
</evidence>
<dbReference type="Pfam" id="PF03692">
    <property type="entry name" value="CxxCxxCC"/>
    <property type="match status" value="1"/>
</dbReference>
<organism evidence="2 3">
    <name type="scientific">Candidatus Lokiarchaeum ossiferum</name>
    <dbReference type="NCBI Taxonomy" id="2951803"/>
    <lineage>
        <taxon>Archaea</taxon>
        <taxon>Promethearchaeati</taxon>
        <taxon>Promethearchaeota</taxon>
        <taxon>Promethearchaeia</taxon>
        <taxon>Promethearchaeales</taxon>
        <taxon>Promethearchaeaceae</taxon>
        <taxon>Candidatus Lokiarchaeum</taxon>
    </lineage>
</organism>
<evidence type="ECO:0000256" key="1">
    <source>
        <dbReference type="SAM" id="MobiDB-lite"/>
    </source>
</evidence>
<dbReference type="PANTHER" id="PTHR35866">
    <property type="entry name" value="PUTATIVE-RELATED"/>
    <property type="match status" value="1"/>
</dbReference>
<evidence type="ECO:0000313" key="2">
    <source>
        <dbReference type="EMBL" id="UYP46548.1"/>
    </source>
</evidence>
<dbReference type="PANTHER" id="PTHR35866:SF1">
    <property type="entry name" value="YKGJ FAMILY CYSTEINE CLUSTER PROTEIN"/>
    <property type="match status" value="1"/>
</dbReference>
<feature type="region of interest" description="Disordered" evidence="1">
    <location>
        <begin position="194"/>
        <end position="213"/>
    </location>
</feature>